<dbReference type="EC" id="3.2.1.-" evidence="4"/>
<keyword evidence="5" id="KW-0812">Transmembrane</keyword>
<sequence length="486" mass="55424">MKSQLTGLNAKFSLREFCAQSILILWNIMEVTALNNGLALTPPMGFNTWERFRCTVNCELYPDGCINENLIKKTADILSKDYLSAGYKYLVVDDCWLARERDSDKNLVEDKKRFPSGMKSLVRYVQSKGLKFGIYGNLGRWTCAGFPGILDNLQKDVNLFARHWKVDFVKLDGCYSEPDQQHISYPQFGKYLNESGRPIVYSCSWPFYLGVKGMAPNYTAVAENCNLWRNYNDVQDSWQSIVAITNYYASKQDLLARYHGPGHWNDADMLIVGNFGLSYEQAKTQMALWCVLGVPLFISTDLAKIDPKLKEILLNKVAIEINQDPLGRMGRRIYSNRGITIWRKKILPKFLEYHSYGVVVMNSREDGTPKQVVHPGNVLGIYNPFGYMVQDVYTGESCRIPNGGIFRAIVPPTGSVFWRITVLKEDNDSAEICFRDRHKIKTRIGQYGVSRRNLIYAAALIATILIAIELSKMRAVKKLVRVSFVR</sequence>
<dbReference type="SUPFAM" id="SSF51445">
    <property type="entry name" value="(Trans)glycosidases"/>
    <property type="match status" value="1"/>
</dbReference>
<comment type="subunit">
    <text evidence="4">Homodimer.</text>
</comment>
<name>A0ABN7BI74_9HEMI</name>
<dbReference type="PANTHER" id="PTHR11452:SF86">
    <property type="entry name" value="ALPHA-GALACTOSIDASE"/>
    <property type="match status" value="1"/>
</dbReference>
<keyword evidence="4" id="KW-1015">Disulfide bond</keyword>
<organism evidence="6 7">
    <name type="scientific">Nesidiocoris tenuis</name>
    <dbReference type="NCBI Taxonomy" id="355587"/>
    <lineage>
        <taxon>Eukaryota</taxon>
        <taxon>Metazoa</taxon>
        <taxon>Ecdysozoa</taxon>
        <taxon>Arthropoda</taxon>
        <taxon>Hexapoda</taxon>
        <taxon>Insecta</taxon>
        <taxon>Pterygota</taxon>
        <taxon>Neoptera</taxon>
        <taxon>Paraneoptera</taxon>
        <taxon>Hemiptera</taxon>
        <taxon>Heteroptera</taxon>
        <taxon>Panheteroptera</taxon>
        <taxon>Cimicomorpha</taxon>
        <taxon>Miridae</taxon>
        <taxon>Dicyphina</taxon>
        <taxon>Nesidiocoris</taxon>
    </lineage>
</organism>
<dbReference type="SUPFAM" id="SSF51011">
    <property type="entry name" value="Glycosyl hydrolase domain"/>
    <property type="match status" value="1"/>
</dbReference>
<keyword evidence="5" id="KW-1133">Transmembrane helix</keyword>
<dbReference type="Gene3D" id="2.60.40.1180">
    <property type="entry name" value="Golgi alpha-mannosidase II"/>
    <property type="match status" value="1"/>
</dbReference>
<dbReference type="InterPro" id="IPR013785">
    <property type="entry name" value="Aldolase_TIM"/>
</dbReference>
<evidence type="ECO:0000256" key="1">
    <source>
        <dbReference type="ARBA" id="ARBA00009743"/>
    </source>
</evidence>
<accession>A0ABN7BI74</accession>
<evidence type="ECO:0000313" key="6">
    <source>
        <dbReference type="EMBL" id="BET02923.1"/>
    </source>
</evidence>
<keyword evidence="5" id="KW-0472">Membrane</keyword>
<evidence type="ECO:0000256" key="4">
    <source>
        <dbReference type="RuleBase" id="RU361168"/>
    </source>
</evidence>
<evidence type="ECO:0000313" key="7">
    <source>
        <dbReference type="Proteomes" id="UP001307889"/>
    </source>
</evidence>
<keyword evidence="2 4" id="KW-0378">Hydrolase</keyword>
<comment type="similarity">
    <text evidence="1 4">Belongs to the glycosyl hydrolase 27 family.</text>
</comment>
<dbReference type="InterPro" id="IPR017853">
    <property type="entry name" value="GH"/>
</dbReference>
<dbReference type="EMBL" id="AP028923">
    <property type="protein sequence ID" value="BET02923.1"/>
    <property type="molecule type" value="Genomic_DNA"/>
</dbReference>
<proteinExistence type="inferred from homology"/>
<dbReference type="PRINTS" id="PR00740">
    <property type="entry name" value="GLHYDRLASE27"/>
</dbReference>
<keyword evidence="3 4" id="KW-0326">Glycosidase</keyword>
<protein>
    <recommendedName>
        <fullName evidence="4">Alpha-galactosidase</fullName>
        <ecNumber evidence="4">3.2.1.-</ecNumber>
    </recommendedName>
</protein>
<evidence type="ECO:0000256" key="5">
    <source>
        <dbReference type="SAM" id="Phobius"/>
    </source>
</evidence>
<dbReference type="PANTHER" id="PTHR11452">
    <property type="entry name" value="ALPHA-GALACTOSIDASE/ALPHA-N-ACETYLGALACTOSAMINIDASE"/>
    <property type="match status" value="1"/>
</dbReference>
<dbReference type="Gene3D" id="3.20.20.70">
    <property type="entry name" value="Aldolase class I"/>
    <property type="match status" value="1"/>
</dbReference>
<dbReference type="PROSITE" id="PS00512">
    <property type="entry name" value="ALPHA_GALACTOSIDASE"/>
    <property type="match status" value="1"/>
</dbReference>
<keyword evidence="7" id="KW-1185">Reference proteome</keyword>
<evidence type="ECO:0000256" key="2">
    <source>
        <dbReference type="ARBA" id="ARBA00022801"/>
    </source>
</evidence>
<dbReference type="InterPro" id="IPR002241">
    <property type="entry name" value="Glyco_hydro_27"/>
</dbReference>
<evidence type="ECO:0000256" key="3">
    <source>
        <dbReference type="ARBA" id="ARBA00023295"/>
    </source>
</evidence>
<gene>
    <name evidence="6" type="ORF">NTJ_15741</name>
</gene>
<feature type="transmembrane region" description="Helical" evidence="5">
    <location>
        <begin position="454"/>
        <end position="471"/>
    </location>
</feature>
<dbReference type="Pfam" id="PF16499">
    <property type="entry name" value="Melibiase_2"/>
    <property type="match status" value="1"/>
</dbReference>
<dbReference type="InterPro" id="IPR000111">
    <property type="entry name" value="Glyco_hydro_27/36_CS"/>
</dbReference>
<dbReference type="InterPro" id="IPR013780">
    <property type="entry name" value="Glyco_hydro_b"/>
</dbReference>
<dbReference type="CDD" id="cd14792">
    <property type="entry name" value="GH27"/>
    <property type="match status" value="1"/>
</dbReference>
<dbReference type="Proteomes" id="UP001307889">
    <property type="component" value="Chromosome 15"/>
</dbReference>
<reference evidence="6 7" key="1">
    <citation type="submission" date="2023-09" db="EMBL/GenBank/DDBJ databases">
        <title>Nesidiocoris tenuis whole genome shotgun sequence.</title>
        <authorList>
            <person name="Shibata T."/>
            <person name="Shimoda M."/>
            <person name="Kobayashi T."/>
            <person name="Uehara T."/>
        </authorList>
    </citation>
    <scope>NUCLEOTIDE SEQUENCE [LARGE SCALE GENOMIC DNA]</scope>
    <source>
        <strain evidence="6 7">Japan</strain>
    </source>
</reference>